<dbReference type="PANTHER" id="PTHR43252:SF6">
    <property type="entry name" value="NEGATIVE TRANSCRIPTION REGULATOR PADR"/>
    <property type="match status" value="1"/>
</dbReference>
<evidence type="ECO:0000313" key="3">
    <source>
        <dbReference type="EMBL" id="MCQ4924393.1"/>
    </source>
</evidence>
<dbReference type="InterPro" id="IPR036390">
    <property type="entry name" value="WH_DNA-bd_sf"/>
</dbReference>
<evidence type="ECO:0000259" key="2">
    <source>
        <dbReference type="Pfam" id="PF03551"/>
    </source>
</evidence>
<dbReference type="Gene3D" id="6.10.140.1570">
    <property type="match status" value="1"/>
</dbReference>
<comment type="caution">
    <text evidence="3">The sequence shown here is derived from an EMBL/GenBank/DDBJ whole genome shotgun (WGS) entry which is preliminary data.</text>
</comment>
<keyword evidence="4" id="KW-1185">Reference proteome</keyword>
<protein>
    <submittedName>
        <fullName evidence="3">PadR family transcriptional regulator</fullName>
    </submittedName>
</protein>
<feature type="coiled-coil region" evidence="1">
    <location>
        <begin position="119"/>
        <end position="172"/>
    </location>
</feature>
<dbReference type="RefSeq" id="WP_256312143.1">
    <property type="nucleotide sequence ID" value="NZ_JANGAC010000012.1"/>
</dbReference>
<feature type="domain" description="Transcription regulator PadR N-terminal" evidence="2">
    <location>
        <begin position="7"/>
        <end position="79"/>
    </location>
</feature>
<evidence type="ECO:0000256" key="1">
    <source>
        <dbReference type="SAM" id="Coils"/>
    </source>
</evidence>
<dbReference type="InterPro" id="IPR036388">
    <property type="entry name" value="WH-like_DNA-bd_sf"/>
</dbReference>
<dbReference type="EMBL" id="JANGAC010000012">
    <property type="protein sequence ID" value="MCQ4924393.1"/>
    <property type="molecule type" value="Genomic_DNA"/>
</dbReference>
<keyword evidence="1" id="KW-0175">Coiled coil</keyword>
<reference evidence="3 4" key="1">
    <citation type="submission" date="2022-06" db="EMBL/GenBank/DDBJ databases">
        <title>Isolation of gut microbiota from human fecal samples.</title>
        <authorList>
            <person name="Pamer E.G."/>
            <person name="Barat B."/>
            <person name="Waligurski E."/>
            <person name="Medina S."/>
            <person name="Paddock L."/>
            <person name="Mostad J."/>
        </authorList>
    </citation>
    <scope>NUCLEOTIDE SEQUENCE [LARGE SCALE GENOMIC DNA]</scope>
    <source>
        <strain evidence="3 4">DFI.7.95</strain>
    </source>
</reference>
<evidence type="ECO:0000313" key="4">
    <source>
        <dbReference type="Proteomes" id="UP001524478"/>
    </source>
</evidence>
<accession>A0ABT1SD41</accession>
<gene>
    <name evidence="3" type="ORF">NE686_14920</name>
</gene>
<name>A0ABT1SD41_9FIRM</name>
<dbReference type="PANTHER" id="PTHR43252">
    <property type="entry name" value="TRANSCRIPTIONAL REGULATOR YQJI"/>
    <property type="match status" value="1"/>
</dbReference>
<dbReference type="Gene3D" id="1.10.10.10">
    <property type="entry name" value="Winged helix-like DNA-binding domain superfamily/Winged helix DNA-binding domain"/>
    <property type="match status" value="1"/>
</dbReference>
<dbReference type="SUPFAM" id="SSF46785">
    <property type="entry name" value="Winged helix' DNA-binding domain"/>
    <property type="match status" value="1"/>
</dbReference>
<dbReference type="Pfam" id="PF03551">
    <property type="entry name" value="PadR"/>
    <property type="match status" value="1"/>
</dbReference>
<proteinExistence type="predicted"/>
<sequence length="176" mass="20722">MTGSDIILGLLMEKSRTGYEINEIFETIFSHFYKGSYGMIYPTLNKLKKQGLVEKKVVVQDGKPNKNVFTITDKGKMQFYEYLSTDISLESRESEFLVRMYLGEYVEKRILLSWIKDEVQKKKDLIAQLKRDFKNWESNMTFSQKLSYEIGIKQYQVEVDLLNDKIVELKQIIDNS</sequence>
<dbReference type="Proteomes" id="UP001524478">
    <property type="component" value="Unassembled WGS sequence"/>
</dbReference>
<dbReference type="InterPro" id="IPR005149">
    <property type="entry name" value="Tscrpt_reg_PadR_N"/>
</dbReference>
<organism evidence="3 4">
    <name type="scientific">Tissierella carlieri</name>
    <dbReference type="NCBI Taxonomy" id="689904"/>
    <lineage>
        <taxon>Bacteria</taxon>
        <taxon>Bacillati</taxon>
        <taxon>Bacillota</taxon>
        <taxon>Tissierellia</taxon>
        <taxon>Tissierellales</taxon>
        <taxon>Tissierellaceae</taxon>
        <taxon>Tissierella</taxon>
    </lineage>
</organism>